<evidence type="ECO:0000259" key="9">
    <source>
        <dbReference type="Pfam" id="PF18052"/>
    </source>
</evidence>
<dbReference type="InterPro" id="IPR027417">
    <property type="entry name" value="P-loop_NTPase"/>
</dbReference>
<evidence type="ECO:0000313" key="13">
    <source>
        <dbReference type="Proteomes" id="UP000324897"/>
    </source>
</evidence>
<dbReference type="Gene3D" id="1.10.10.10">
    <property type="entry name" value="Winged helix-like DNA-binding domain superfamily/Winged helix DNA-binding domain"/>
    <property type="match status" value="1"/>
</dbReference>
<feature type="domain" description="Disease resistance protein winged helix" evidence="10">
    <location>
        <begin position="364"/>
        <end position="436"/>
    </location>
</feature>
<keyword evidence="2" id="KW-0433">Leucine-rich repeat</keyword>
<feature type="domain" description="Disease resistance R13L4/SHOC-2-like LRR" evidence="11">
    <location>
        <begin position="479"/>
        <end position="815"/>
    </location>
</feature>
<evidence type="ECO:0000256" key="2">
    <source>
        <dbReference type="ARBA" id="ARBA00022614"/>
    </source>
</evidence>
<evidence type="ECO:0000259" key="10">
    <source>
        <dbReference type="Pfam" id="PF23559"/>
    </source>
</evidence>
<keyword evidence="3" id="KW-0677">Repeat</keyword>
<evidence type="ECO:0000256" key="4">
    <source>
        <dbReference type="ARBA" id="ARBA00022741"/>
    </source>
</evidence>
<organism evidence="12 13">
    <name type="scientific">Eragrostis curvula</name>
    <name type="common">weeping love grass</name>
    <dbReference type="NCBI Taxonomy" id="38414"/>
    <lineage>
        <taxon>Eukaryota</taxon>
        <taxon>Viridiplantae</taxon>
        <taxon>Streptophyta</taxon>
        <taxon>Embryophyta</taxon>
        <taxon>Tracheophyta</taxon>
        <taxon>Spermatophyta</taxon>
        <taxon>Magnoliopsida</taxon>
        <taxon>Liliopsida</taxon>
        <taxon>Poales</taxon>
        <taxon>Poaceae</taxon>
        <taxon>PACMAD clade</taxon>
        <taxon>Chloridoideae</taxon>
        <taxon>Eragrostideae</taxon>
        <taxon>Eragrostidinae</taxon>
        <taxon>Eragrostis</taxon>
    </lineage>
</organism>
<feature type="non-terminal residue" evidence="12">
    <location>
        <position position="1"/>
    </location>
</feature>
<keyword evidence="4" id="KW-0547">Nucleotide-binding</keyword>
<dbReference type="InterPro" id="IPR042197">
    <property type="entry name" value="Apaf_helical"/>
</dbReference>
<feature type="domain" description="NB-ARC" evidence="8">
    <location>
        <begin position="142"/>
        <end position="278"/>
    </location>
</feature>
<dbReference type="GO" id="GO:0043531">
    <property type="term" value="F:ADP binding"/>
    <property type="evidence" value="ECO:0007669"/>
    <property type="project" value="InterPro"/>
</dbReference>
<dbReference type="PRINTS" id="PR00364">
    <property type="entry name" value="DISEASERSIST"/>
</dbReference>
<dbReference type="InterPro" id="IPR038005">
    <property type="entry name" value="RX-like_CC"/>
</dbReference>
<dbReference type="OrthoDB" id="682957at2759"/>
<sequence length="840" mass="96918">MEFATGALGTLLPKLGRLLQDEYKLQKSVKKDIQFLTDELDSMRAALHKVGDVPLEQLDEQVNIWERDVRELSYDMEDVVDTFLVQVKGPDPPSRSSSKRLVRKMVNMFTKGRTHHHIAEEIKDIKERVIQVATRRDRQDNLAKAVFNKIKDKFHCTVFVTVSHNHVIEKIFKDILYELDGGKYENIHTKMLDLKQLMDLVKKLLMDKRYLIVIDDMWDITTWKILKCVLSENNTRSRVIITTRIMEVAKHIGGFYELKPLTHENSKILFYKRIFESEDRCPSQFYEVSEKILKKCGGVPLAILTTSSLLPHKLEDINEWHRLCDSIGSGLGGSHDLDNMRKILSLSYYDLPSHLKTCLLYLSLFPEDYWFRRDRLIWRWIAEDFIRRRERDQSLFEVGENYFNQLSNRNLIQISKTNVEGMPQSCRVHDMVLDLICSLSKEESFVTTRLGDTSMPSSRCNIRRLSLHSTSWPGNGMPKLRSLGIFGGASIFDSMPSLSSCKLLQVLDLEYCNLKNHLSLKFVGDLIHLRYLGLRHTYYEGKLPEELSKLQFLQTLDLKGARVEKLPTSLVRLRQLVCLCVDSDTMLPSGLGKITSLERLSGAMDSKFILEELRHLTWLKQLNVHVLPNKEGRSDQNPDTALLESLGNLQKIKYLSIWKDRADLEGSVESLGYLRRLIISTAISMPAWINPASVIFLSELHIEINEMRGCEILVLGTLLALCYLYLFFRDLQMKQRFAAKQRFAGAMARLETFEFSIRLLDFMSGDFEDLAMGHLPSLRSVCVHIEPGRIDEEVKSSVEEMLKHEGAVHPNHPSIMIRRESVIDLMMTATAHNAILRMHE</sequence>
<dbReference type="PANTHER" id="PTHR23155">
    <property type="entry name" value="DISEASE RESISTANCE PROTEIN RP"/>
    <property type="match status" value="1"/>
</dbReference>
<dbReference type="Pfam" id="PF18052">
    <property type="entry name" value="Rx_N"/>
    <property type="match status" value="1"/>
</dbReference>
<feature type="transmembrane region" description="Helical" evidence="7">
    <location>
        <begin position="712"/>
        <end position="728"/>
    </location>
</feature>
<dbReference type="InterPro" id="IPR055414">
    <property type="entry name" value="LRR_R13L4/SHOC2-like"/>
</dbReference>
<name>A0A5J9UJT0_9POAL</name>
<keyword evidence="6" id="KW-0175">Coiled coil</keyword>
<dbReference type="SUPFAM" id="SSF52540">
    <property type="entry name" value="P-loop containing nucleoside triphosphate hydrolases"/>
    <property type="match status" value="1"/>
</dbReference>
<dbReference type="InterPro" id="IPR002182">
    <property type="entry name" value="NB-ARC"/>
</dbReference>
<proteinExistence type="inferred from homology"/>
<evidence type="ECO:0000256" key="6">
    <source>
        <dbReference type="ARBA" id="ARBA00023054"/>
    </source>
</evidence>
<dbReference type="InterPro" id="IPR032675">
    <property type="entry name" value="LRR_dom_sf"/>
</dbReference>
<dbReference type="InterPro" id="IPR044974">
    <property type="entry name" value="Disease_R_plants"/>
</dbReference>
<dbReference type="Gene3D" id="3.40.50.300">
    <property type="entry name" value="P-loop containing nucleotide triphosphate hydrolases"/>
    <property type="match status" value="1"/>
</dbReference>
<dbReference type="SUPFAM" id="SSF52058">
    <property type="entry name" value="L domain-like"/>
    <property type="match status" value="1"/>
</dbReference>
<dbReference type="Gene3D" id="1.10.8.430">
    <property type="entry name" value="Helical domain of apoptotic protease-activating factors"/>
    <property type="match status" value="1"/>
</dbReference>
<keyword evidence="5" id="KW-0611">Plant defense</keyword>
<keyword evidence="13" id="KW-1185">Reference proteome</keyword>
<dbReference type="GO" id="GO:0002758">
    <property type="term" value="P:innate immune response-activating signaling pathway"/>
    <property type="evidence" value="ECO:0007669"/>
    <property type="project" value="UniProtKB-ARBA"/>
</dbReference>
<gene>
    <name evidence="12" type="ORF">EJB05_26034</name>
</gene>
<dbReference type="InterPro" id="IPR036388">
    <property type="entry name" value="WH-like_DNA-bd_sf"/>
</dbReference>
<keyword evidence="7" id="KW-0812">Transmembrane</keyword>
<dbReference type="EMBL" id="RWGY01000013">
    <property type="protein sequence ID" value="TVU23655.1"/>
    <property type="molecule type" value="Genomic_DNA"/>
</dbReference>
<reference evidence="12 13" key="1">
    <citation type="journal article" date="2019" name="Sci. Rep.">
        <title>A high-quality genome of Eragrostis curvula grass provides insights into Poaceae evolution and supports new strategies to enhance forage quality.</title>
        <authorList>
            <person name="Carballo J."/>
            <person name="Santos B.A.C.M."/>
            <person name="Zappacosta D."/>
            <person name="Garbus I."/>
            <person name="Selva J.P."/>
            <person name="Gallo C.A."/>
            <person name="Diaz A."/>
            <person name="Albertini E."/>
            <person name="Caccamo M."/>
            <person name="Echenique V."/>
        </authorList>
    </citation>
    <scope>NUCLEOTIDE SEQUENCE [LARGE SCALE GENOMIC DNA]</scope>
    <source>
        <strain evidence="13">cv. Victoria</strain>
        <tissue evidence="12">Leaf</tissue>
    </source>
</reference>
<protein>
    <recommendedName>
        <fullName evidence="14">NB-ARC domain-containing protein</fullName>
    </recommendedName>
</protein>
<dbReference type="PANTHER" id="PTHR23155:SF1116">
    <property type="entry name" value="OS12G0273300 PROTEIN"/>
    <property type="match status" value="1"/>
</dbReference>
<dbReference type="Gene3D" id="3.80.10.10">
    <property type="entry name" value="Ribonuclease Inhibitor"/>
    <property type="match status" value="1"/>
</dbReference>
<evidence type="ECO:0000259" key="8">
    <source>
        <dbReference type="Pfam" id="PF00931"/>
    </source>
</evidence>
<dbReference type="GO" id="GO:0042742">
    <property type="term" value="P:defense response to bacterium"/>
    <property type="evidence" value="ECO:0007669"/>
    <property type="project" value="UniProtKB-ARBA"/>
</dbReference>
<evidence type="ECO:0000313" key="12">
    <source>
        <dbReference type="EMBL" id="TVU23655.1"/>
    </source>
</evidence>
<accession>A0A5J9UJT0</accession>
<dbReference type="FunFam" id="1.10.10.10:FF:000322">
    <property type="entry name" value="Probable disease resistance protein At1g63360"/>
    <property type="match status" value="1"/>
</dbReference>
<comment type="similarity">
    <text evidence="1">Belongs to the disease resistance NB-LRR family.</text>
</comment>
<evidence type="ECO:0000256" key="7">
    <source>
        <dbReference type="SAM" id="Phobius"/>
    </source>
</evidence>
<dbReference type="CDD" id="cd14798">
    <property type="entry name" value="RX-CC_like"/>
    <property type="match status" value="1"/>
</dbReference>
<dbReference type="Gramene" id="TVU23655">
    <property type="protein sequence ID" value="TVU23655"/>
    <property type="gene ID" value="EJB05_26034"/>
</dbReference>
<evidence type="ECO:0000256" key="5">
    <source>
        <dbReference type="ARBA" id="ARBA00022821"/>
    </source>
</evidence>
<dbReference type="AlphaFoldDB" id="A0A5J9UJT0"/>
<dbReference type="Pfam" id="PF23598">
    <property type="entry name" value="LRR_14"/>
    <property type="match status" value="1"/>
</dbReference>
<keyword evidence="7" id="KW-1133">Transmembrane helix</keyword>
<evidence type="ECO:0000259" key="11">
    <source>
        <dbReference type="Pfam" id="PF23598"/>
    </source>
</evidence>
<dbReference type="Pfam" id="PF00931">
    <property type="entry name" value="NB-ARC"/>
    <property type="match status" value="1"/>
</dbReference>
<comment type="caution">
    <text evidence="12">The sequence shown here is derived from an EMBL/GenBank/DDBJ whole genome shotgun (WGS) entry which is preliminary data.</text>
</comment>
<dbReference type="Proteomes" id="UP000324897">
    <property type="component" value="Chromosome 2"/>
</dbReference>
<dbReference type="InterPro" id="IPR041118">
    <property type="entry name" value="Rx_N"/>
</dbReference>
<dbReference type="Gene3D" id="1.20.5.4130">
    <property type="match status" value="1"/>
</dbReference>
<evidence type="ECO:0000256" key="3">
    <source>
        <dbReference type="ARBA" id="ARBA00022737"/>
    </source>
</evidence>
<evidence type="ECO:0008006" key="14">
    <source>
        <dbReference type="Google" id="ProtNLM"/>
    </source>
</evidence>
<evidence type="ECO:0000256" key="1">
    <source>
        <dbReference type="ARBA" id="ARBA00008894"/>
    </source>
</evidence>
<keyword evidence="7" id="KW-0472">Membrane</keyword>
<dbReference type="Pfam" id="PF23559">
    <property type="entry name" value="WHD_DRP"/>
    <property type="match status" value="1"/>
</dbReference>
<dbReference type="GO" id="GO:0009626">
    <property type="term" value="P:plant-type hypersensitive response"/>
    <property type="evidence" value="ECO:0007669"/>
    <property type="project" value="UniProtKB-ARBA"/>
</dbReference>
<feature type="domain" description="Disease resistance N-terminal" evidence="9">
    <location>
        <begin position="7"/>
        <end position="96"/>
    </location>
</feature>
<dbReference type="InterPro" id="IPR058922">
    <property type="entry name" value="WHD_DRP"/>
</dbReference>